<organism evidence="3">
    <name type="scientific">Methanotorris igneus (strain DSM 5666 / JCM 11834 / Kol 5)</name>
    <dbReference type="NCBI Taxonomy" id="880724"/>
    <lineage>
        <taxon>Archaea</taxon>
        <taxon>Methanobacteriati</taxon>
        <taxon>Methanobacteriota</taxon>
        <taxon>Methanomada group</taxon>
        <taxon>Methanococci</taxon>
        <taxon>Methanococcales</taxon>
        <taxon>Methanocaldococcaceae</taxon>
        <taxon>Methanotorris</taxon>
    </lineage>
</organism>
<proteinExistence type="predicted"/>
<dbReference type="SUPFAM" id="SSF46785">
    <property type="entry name" value="Winged helix' DNA-binding domain"/>
    <property type="match status" value="1"/>
</dbReference>
<dbReference type="OrthoDB" id="9623at2157"/>
<dbReference type="GeneID" id="10643396"/>
<reference evidence="2 3" key="1">
    <citation type="submission" date="2011-05" db="EMBL/GenBank/DDBJ databases">
        <title>Complete sequence of Methanotorris igneus Kol 5.</title>
        <authorList>
            <consortium name="US DOE Joint Genome Institute"/>
            <person name="Lucas S."/>
            <person name="Han J."/>
            <person name="Lapidus A."/>
            <person name="Cheng J.-F."/>
            <person name="Goodwin L."/>
            <person name="Pitluck S."/>
            <person name="Peters L."/>
            <person name="Mikhailova N."/>
            <person name="Chertkov O."/>
            <person name="Han C."/>
            <person name="Tapia R."/>
            <person name="Land M."/>
            <person name="Hauser L."/>
            <person name="Kyrpides N."/>
            <person name="Ivanova N."/>
            <person name="Pagani I."/>
            <person name="Sieprawska-Lupa M."/>
            <person name="Whitman W."/>
            <person name="Woyke T."/>
        </authorList>
    </citation>
    <scope>NUCLEOTIDE SEQUENCE [LARGE SCALE GENOMIC DNA]</scope>
    <source>
        <strain evidence="3">DSM 5666 / JCM 11834 / Kol 5</strain>
    </source>
</reference>
<dbReference type="CDD" id="cd00090">
    <property type="entry name" value="HTH_ARSR"/>
    <property type="match status" value="1"/>
</dbReference>
<dbReference type="Pfam" id="PF01022">
    <property type="entry name" value="HTH_5"/>
    <property type="match status" value="1"/>
</dbReference>
<feature type="domain" description="HTH arsR-type" evidence="1">
    <location>
        <begin position="18"/>
        <end position="103"/>
    </location>
</feature>
<dbReference type="InterPro" id="IPR036388">
    <property type="entry name" value="WH-like_DNA-bd_sf"/>
</dbReference>
<dbReference type="Gene3D" id="1.10.10.10">
    <property type="entry name" value="Winged helix-like DNA-binding domain superfamily/Winged helix DNA-binding domain"/>
    <property type="match status" value="1"/>
</dbReference>
<evidence type="ECO:0000313" key="3">
    <source>
        <dbReference type="Proteomes" id="UP000009227"/>
    </source>
</evidence>
<dbReference type="Proteomes" id="UP000009227">
    <property type="component" value="Chromosome"/>
</dbReference>
<evidence type="ECO:0000259" key="1">
    <source>
        <dbReference type="SMART" id="SM00418"/>
    </source>
</evidence>
<dbReference type="InterPro" id="IPR001845">
    <property type="entry name" value="HTH_ArsR_DNA-bd_dom"/>
</dbReference>
<dbReference type="AlphaFoldDB" id="F6BC31"/>
<dbReference type="STRING" id="880724.Metig_0558"/>
<protein>
    <submittedName>
        <fullName evidence="2">Regulatory protein ArsR</fullName>
    </submittedName>
</protein>
<dbReference type="SMART" id="SM00418">
    <property type="entry name" value="HTH_ARSR"/>
    <property type="match status" value="1"/>
</dbReference>
<dbReference type="HOGENOM" id="CLU_097806_9_1_2"/>
<dbReference type="InterPro" id="IPR036390">
    <property type="entry name" value="WH_DNA-bd_sf"/>
</dbReference>
<dbReference type="GO" id="GO:0003700">
    <property type="term" value="F:DNA-binding transcription factor activity"/>
    <property type="evidence" value="ECO:0007669"/>
    <property type="project" value="InterPro"/>
</dbReference>
<keyword evidence="3" id="KW-1185">Reference proteome</keyword>
<evidence type="ECO:0000313" key="2">
    <source>
        <dbReference type="EMBL" id="AEF96112.1"/>
    </source>
</evidence>
<name>F6BC31_METIK</name>
<dbReference type="PANTHER" id="PTHR38600:SF1">
    <property type="entry name" value="TRANSCRIPTIONAL REGULATORY PROTEIN"/>
    <property type="match status" value="1"/>
</dbReference>
<dbReference type="KEGG" id="mig:Metig_0558"/>
<accession>F6BC31</accession>
<dbReference type="RefSeq" id="WP_013798719.1">
    <property type="nucleotide sequence ID" value="NC_015562.1"/>
</dbReference>
<dbReference type="InterPro" id="IPR011991">
    <property type="entry name" value="ArsR-like_HTH"/>
</dbReference>
<dbReference type="EMBL" id="CP002737">
    <property type="protein sequence ID" value="AEF96112.1"/>
    <property type="molecule type" value="Genomic_DNA"/>
</dbReference>
<sequence length="103" mass="12045">MDFKINGGEKLSLGKIVKIGDALSNPIRIKILYLLNQRPWNIYELAKELNLSRPVVYAHLKKLEDADLVESDLVLEDVRAKRIYKARKFRFEIDNDTIDKLFK</sequence>
<dbReference type="PANTHER" id="PTHR38600">
    <property type="entry name" value="TRANSCRIPTIONAL REGULATORY PROTEIN"/>
    <property type="match status" value="1"/>
</dbReference>
<gene>
    <name evidence="2" type="ordered locus">Metig_0558</name>
</gene>